<protein>
    <submittedName>
        <fullName evidence="1">Uncharacterized protein</fullName>
    </submittedName>
</protein>
<evidence type="ECO:0000313" key="1">
    <source>
        <dbReference type="EMBL" id="TGO25576.1"/>
    </source>
</evidence>
<accession>A0A4Z1FLQ0</accession>
<sequence length="74" mass="7942">MGAVQDTTGLNDFQDFGVWLHKEEHDGIGSMEGLVKIGNCGGAGIINGSNDFSTPPENMDLRIEPHAIVCTRNL</sequence>
<organism evidence="1 2">
    <name type="scientific">Botrytis paeoniae</name>
    <dbReference type="NCBI Taxonomy" id="278948"/>
    <lineage>
        <taxon>Eukaryota</taxon>
        <taxon>Fungi</taxon>
        <taxon>Dikarya</taxon>
        <taxon>Ascomycota</taxon>
        <taxon>Pezizomycotina</taxon>
        <taxon>Leotiomycetes</taxon>
        <taxon>Helotiales</taxon>
        <taxon>Sclerotiniaceae</taxon>
        <taxon>Botrytis</taxon>
    </lineage>
</organism>
<proteinExistence type="predicted"/>
<comment type="caution">
    <text evidence="1">The sequence shown here is derived from an EMBL/GenBank/DDBJ whole genome shotgun (WGS) entry which is preliminary data.</text>
</comment>
<evidence type="ECO:0000313" key="2">
    <source>
        <dbReference type="Proteomes" id="UP000297910"/>
    </source>
</evidence>
<gene>
    <name evidence="1" type="ORF">BPAE_0077g00240</name>
</gene>
<dbReference type="AlphaFoldDB" id="A0A4Z1FLQ0"/>
<keyword evidence="2" id="KW-1185">Reference proteome</keyword>
<dbReference type="EMBL" id="PQXI01000077">
    <property type="protein sequence ID" value="TGO25576.1"/>
    <property type="molecule type" value="Genomic_DNA"/>
</dbReference>
<dbReference type="Proteomes" id="UP000297910">
    <property type="component" value="Unassembled WGS sequence"/>
</dbReference>
<name>A0A4Z1FLQ0_9HELO</name>
<reference evidence="1 2" key="1">
    <citation type="submission" date="2017-12" db="EMBL/GenBank/DDBJ databases">
        <title>Comparative genomics of Botrytis spp.</title>
        <authorList>
            <person name="Valero-Jimenez C.A."/>
            <person name="Tapia P."/>
            <person name="Veloso J."/>
            <person name="Silva-Moreno E."/>
            <person name="Staats M."/>
            <person name="Valdes J.H."/>
            <person name="Van Kan J.A.L."/>
        </authorList>
    </citation>
    <scope>NUCLEOTIDE SEQUENCE [LARGE SCALE GENOMIC DNA]</scope>
    <source>
        <strain evidence="1 2">Bp0003</strain>
    </source>
</reference>